<comment type="caution">
    <text evidence="1">The sequence shown here is derived from an EMBL/GenBank/DDBJ whole genome shotgun (WGS) entry which is preliminary data.</text>
</comment>
<keyword evidence="2" id="KW-1185">Reference proteome</keyword>
<evidence type="ECO:0000313" key="1">
    <source>
        <dbReference type="EMBL" id="ORX71212.1"/>
    </source>
</evidence>
<gene>
    <name evidence="1" type="ORF">DL89DRAFT_266221</name>
</gene>
<dbReference type="AlphaFoldDB" id="A0A1Y1WCP4"/>
<name>A0A1Y1WCP4_9FUNG</name>
<dbReference type="OrthoDB" id="5570689at2759"/>
<evidence type="ECO:0000313" key="2">
    <source>
        <dbReference type="Proteomes" id="UP000193922"/>
    </source>
</evidence>
<feature type="non-terminal residue" evidence="1">
    <location>
        <position position="105"/>
    </location>
</feature>
<dbReference type="RefSeq" id="XP_040744727.1">
    <property type="nucleotide sequence ID" value="XM_040887009.1"/>
</dbReference>
<sequence>MNQVATYVDTELMTAYKNNIVLHYGTCLQRILAKLIDIRSRKTTLHSTMGNVSKAEFNNACQVCIYIPAQKRRHSGMFPTRGPTRDRRTQLRSAMAFSAVQASHV</sequence>
<accession>A0A1Y1WCP4</accession>
<reference evidence="1 2" key="1">
    <citation type="submission" date="2016-07" db="EMBL/GenBank/DDBJ databases">
        <title>Pervasive Adenine N6-methylation of Active Genes in Fungi.</title>
        <authorList>
            <consortium name="DOE Joint Genome Institute"/>
            <person name="Mondo S.J."/>
            <person name="Dannebaum R.O."/>
            <person name="Kuo R.C."/>
            <person name="Labutti K."/>
            <person name="Haridas S."/>
            <person name="Kuo A."/>
            <person name="Salamov A."/>
            <person name="Ahrendt S.R."/>
            <person name="Lipzen A."/>
            <person name="Sullivan W."/>
            <person name="Andreopoulos W.B."/>
            <person name="Clum A."/>
            <person name="Lindquist E."/>
            <person name="Daum C."/>
            <person name="Ramamoorthy G.K."/>
            <person name="Gryganskyi A."/>
            <person name="Culley D."/>
            <person name="Magnuson J.K."/>
            <person name="James T.Y."/>
            <person name="O'Malley M.A."/>
            <person name="Stajich J.E."/>
            <person name="Spatafora J.W."/>
            <person name="Visel A."/>
            <person name="Grigoriev I.V."/>
        </authorList>
    </citation>
    <scope>NUCLEOTIDE SEQUENCE [LARGE SCALE GENOMIC DNA]</scope>
    <source>
        <strain evidence="1 2">ATCC 12442</strain>
    </source>
</reference>
<proteinExistence type="predicted"/>
<organism evidence="1 2">
    <name type="scientific">Linderina pennispora</name>
    <dbReference type="NCBI Taxonomy" id="61395"/>
    <lineage>
        <taxon>Eukaryota</taxon>
        <taxon>Fungi</taxon>
        <taxon>Fungi incertae sedis</taxon>
        <taxon>Zoopagomycota</taxon>
        <taxon>Kickxellomycotina</taxon>
        <taxon>Kickxellomycetes</taxon>
        <taxon>Kickxellales</taxon>
        <taxon>Kickxellaceae</taxon>
        <taxon>Linderina</taxon>
    </lineage>
</organism>
<dbReference type="Proteomes" id="UP000193922">
    <property type="component" value="Unassembled WGS sequence"/>
</dbReference>
<dbReference type="EMBL" id="MCFD01000004">
    <property type="protein sequence ID" value="ORX71212.1"/>
    <property type="molecule type" value="Genomic_DNA"/>
</dbReference>
<protein>
    <submittedName>
        <fullName evidence="1">Uncharacterized protein</fullName>
    </submittedName>
</protein>
<dbReference type="GeneID" id="63803657"/>